<protein>
    <submittedName>
        <fullName evidence="4">Putative O-methyltransferase</fullName>
        <ecNumber evidence="4">2.1.1.-</ecNumber>
    </submittedName>
</protein>
<dbReference type="EMBL" id="NSIT01000024">
    <property type="protein sequence ID" value="PJE80271.1"/>
    <property type="molecule type" value="Genomic_DNA"/>
</dbReference>
<dbReference type="GO" id="GO:0008757">
    <property type="term" value="F:S-adenosylmethionine-dependent methyltransferase activity"/>
    <property type="evidence" value="ECO:0007669"/>
    <property type="project" value="TreeGrafter"/>
</dbReference>
<comment type="caution">
    <text evidence="4">The sequence shown here is derived from an EMBL/GenBank/DDBJ whole genome shotgun (WGS) entry which is preliminary data.</text>
</comment>
<reference evidence="4" key="1">
    <citation type="journal article" date="2017" name="Appl. Environ. Microbiol.">
        <title>Molecular characterization of an Endozoicomonas-like organism causing infection in king scallop Pecten maximus L.</title>
        <authorList>
            <person name="Cano I."/>
            <person name="van Aerle R."/>
            <person name="Ross S."/>
            <person name="Verner-Jeffreys D.W."/>
            <person name="Paley R.K."/>
            <person name="Rimmer G."/>
            <person name="Ryder D."/>
            <person name="Hooper P."/>
            <person name="Stone D."/>
            <person name="Feist S.W."/>
        </authorList>
    </citation>
    <scope>NUCLEOTIDE SEQUENCE</scope>
</reference>
<dbReference type="InterPro" id="IPR050362">
    <property type="entry name" value="Cation-dep_OMT"/>
</dbReference>
<dbReference type="InterPro" id="IPR029063">
    <property type="entry name" value="SAM-dependent_MTases_sf"/>
</dbReference>
<dbReference type="CDD" id="cd02440">
    <property type="entry name" value="AdoMet_MTases"/>
    <property type="match status" value="1"/>
</dbReference>
<dbReference type="GO" id="GO:0032259">
    <property type="term" value="P:methylation"/>
    <property type="evidence" value="ECO:0007669"/>
    <property type="project" value="UniProtKB-KW"/>
</dbReference>
<accession>A0A2H9TAJ9</accession>
<dbReference type="EC" id="2.1.1.-" evidence="4"/>
<name>A0A2H9TAJ9_9ZZZZ</name>
<dbReference type="GO" id="GO:0008171">
    <property type="term" value="F:O-methyltransferase activity"/>
    <property type="evidence" value="ECO:0007669"/>
    <property type="project" value="InterPro"/>
</dbReference>
<dbReference type="PANTHER" id="PTHR10509">
    <property type="entry name" value="O-METHYLTRANSFERASE-RELATED"/>
    <property type="match status" value="1"/>
</dbReference>
<evidence type="ECO:0000256" key="2">
    <source>
        <dbReference type="ARBA" id="ARBA00022679"/>
    </source>
</evidence>
<sequence>MLDFLVQPDIEQYCYAMSSHESDILHSLAQATREQTRYPDNMSGSLVGQTLKLLASVSGSKMVLEIGMFTGYAALSMAEGLPDDGIVYCCETNPRVIELGKAFFEQSPHGHKIHVLFGNAKDMIPTINCPLDMVFIDADKKAYPFYLEMVLPMLKKGGLIVIDDALWKGNVLAPKQDRDIIMAGLNRYIAERDDLDNVLLPVRHGINIIRKK</sequence>
<evidence type="ECO:0000256" key="3">
    <source>
        <dbReference type="ARBA" id="ARBA00022691"/>
    </source>
</evidence>
<evidence type="ECO:0000313" key="4">
    <source>
        <dbReference type="EMBL" id="PJE80271.1"/>
    </source>
</evidence>
<organism evidence="4">
    <name type="scientific">invertebrate metagenome</name>
    <dbReference type="NCBI Taxonomy" id="1711999"/>
    <lineage>
        <taxon>unclassified sequences</taxon>
        <taxon>metagenomes</taxon>
        <taxon>organismal metagenomes</taxon>
    </lineage>
</organism>
<evidence type="ECO:0000256" key="1">
    <source>
        <dbReference type="ARBA" id="ARBA00022603"/>
    </source>
</evidence>
<dbReference type="PANTHER" id="PTHR10509:SF14">
    <property type="entry name" value="CAFFEOYL-COA O-METHYLTRANSFERASE 3-RELATED"/>
    <property type="match status" value="1"/>
</dbReference>
<dbReference type="Gene3D" id="3.40.50.150">
    <property type="entry name" value="Vaccinia Virus protein VP39"/>
    <property type="match status" value="1"/>
</dbReference>
<gene>
    <name evidence="4" type="ORF">CI610_00748</name>
</gene>
<keyword evidence="1 4" id="KW-0489">Methyltransferase</keyword>
<dbReference type="AlphaFoldDB" id="A0A2H9TAJ9"/>
<dbReference type="Pfam" id="PF01596">
    <property type="entry name" value="Methyltransf_3"/>
    <property type="match status" value="1"/>
</dbReference>
<keyword evidence="3" id="KW-0949">S-adenosyl-L-methionine</keyword>
<dbReference type="SUPFAM" id="SSF53335">
    <property type="entry name" value="S-adenosyl-L-methionine-dependent methyltransferases"/>
    <property type="match status" value="1"/>
</dbReference>
<proteinExistence type="predicted"/>
<dbReference type="PROSITE" id="PS51682">
    <property type="entry name" value="SAM_OMT_I"/>
    <property type="match status" value="1"/>
</dbReference>
<dbReference type="InterPro" id="IPR002935">
    <property type="entry name" value="SAM_O-MeTrfase"/>
</dbReference>
<keyword evidence="2 4" id="KW-0808">Transferase</keyword>